<sequence>MRGHPERGDRGVMSERTTYEIEIRGRASERALRPVADEFSIETTDAGNTRMIGLIRDPSHLNGILSHFTSLNIEVVRITPTSDQR</sequence>
<evidence type="ECO:0008006" key="3">
    <source>
        <dbReference type="Google" id="ProtNLM"/>
    </source>
</evidence>
<dbReference type="AlphaFoldDB" id="A0A6C7EDA5"/>
<dbReference type="KEGG" id="aym:YM304_27910"/>
<name>A0A6C7EDA5_ILUCY</name>
<dbReference type="Proteomes" id="UP000011863">
    <property type="component" value="Chromosome"/>
</dbReference>
<gene>
    <name evidence="1" type="ORF">YM304_27910</name>
</gene>
<proteinExistence type="predicted"/>
<dbReference type="EMBL" id="AP012057">
    <property type="protein sequence ID" value="BAN03105.1"/>
    <property type="molecule type" value="Genomic_DNA"/>
</dbReference>
<evidence type="ECO:0000313" key="2">
    <source>
        <dbReference type="Proteomes" id="UP000011863"/>
    </source>
</evidence>
<reference evidence="1 2" key="1">
    <citation type="journal article" date="2013" name="Int. J. Syst. Evol. Microbiol.">
        <title>Ilumatobacter nonamiense sp. nov. and Ilumatobacter coccineum sp. nov., isolated from seashore sand.</title>
        <authorList>
            <person name="Matsumoto A."/>
            <person name="Kasai H."/>
            <person name="Matsuo Y."/>
            <person name="Shizuri Y."/>
            <person name="Ichikawa N."/>
            <person name="Fujita N."/>
            <person name="Omura S."/>
            <person name="Takahashi Y."/>
        </authorList>
    </citation>
    <scope>NUCLEOTIDE SEQUENCE [LARGE SCALE GENOMIC DNA]</scope>
    <source>
        <strain evidence="2">NBRC 103263 / KCTC 29153 / YM16-304</strain>
    </source>
</reference>
<organism evidence="1 2">
    <name type="scientific">Ilumatobacter coccineus (strain NBRC 103263 / KCTC 29153 / YM16-304)</name>
    <dbReference type="NCBI Taxonomy" id="1313172"/>
    <lineage>
        <taxon>Bacteria</taxon>
        <taxon>Bacillati</taxon>
        <taxon>Actinomycetota</taxon>
        <taxon>Acidimicrobiia</taxon>
        <taxon>Acidimicrobiales</taxon>
        <taxon>Ilumatobacteraceae</taxon>
        <taxon>Ilumatobacter</taxon>
    </lineage>
</organism>
<keyword evidence="2" id="KW-1185">Reference proteome</keyword>
<accession>A0A6C7EDA5</accession>
<protein>
    <recommendedName>
        <fullName evidence="3">ACT domain-containing protein</fullName>
    </recommendedName>
</protein>
<evidence type="ECO:0000313" key="1">
    <source>
        <dbReference type="EMBL" id="BAN03105.1"/>
    </source>
</evidence>